<feature type="compositionally biased region" description="Basic and acidic residues" evidence="1">
    <location>
        <begin position="15"/>
        <end position="24"/>
    </location>
</feature>
<evidence type="ECO:0000256" key="1">
    <source>
        <dbReference type="SAM" id="MobiDB-lite"/>
    </source>
</evidence>
<feature type="region of interest" description="Disordered" evidence="1">
    <location>
        <begin position="1"/>
        <end position="24"/>
    </location>
</feature>
<proteinExistence type="predicted"/>
<dbReference type="Proteomes" id="UP000562124">
    <property type="component" value="Unassembled WGS sequence"/>
</dbReference>
<name>A0A7Y0QH10_CELFI</name>
<dbReference type="EMBL" id="JABCJJ010000001">
    <property type="protein sequence ID" value="NMR18692.1"/>
    <property type="molecule type" value="Genomic_DNA"/>
</dbReference>
<dbReference type="AlphaFoldDB" id="A0A7Y0QH10"/>
<organism evidence="2 3">
    <name type="scientific">Cellulomonas fimi</name>
    <dbReference type="NCBI Taxonomy" id="1708"/>
    <lineage>
        <taxon>Bacteria</taxon>
        <taxon>Bacillati</taxon>
        <taxon>Actinomycetota</taxon>
        <taxon>Actinomycetes</taxon>
        <taxon>Micrococcales</taxon>
        <taxon>Cellulomonadaceae</taxon>
        <taxon>Cellulomonas</taxon>
    </lineage>
</organism>
<evidence type="ECO:0000313" key="3">
    <source>
        <dbReference type="Proteomes" id="UP000562124"/>
    </source>
</evidence>
<accession>A0A7Y0QH10</accession>
<reference evidence="2 3" key="1">
    <citation type="submission" date="2020-04" db="EMBL/GenBank/DDBJ databases">
        <title>Sequencing and Assembly of C. fimi.</title>
        <authorList>
            <person name="Ramsey A.R."/>
        </authorList>
    </citation>
    <scope>NUCLEOTIDE SEQUENCE [LARGE SCALE GENOMIC DNA]</scope>
    <source>
        <strain evidence="2 3">SB</strain>
    </source>
</reference>
<keyword evidence="3" id="KW-1185">Reference proteome</keyword>
<dbReference type="RefSeq" id="WP_169322625.1">
    <property type="nucleotide sequence ID" value="NZ_JABCJJ010000001.1"/>
</dbReference>
<evidence type="ECO:0000313" key="2">
    <source>
        <dbReference type="EMBL" id="NMR18692.1"/>
    </source>
</evidence>
<gene>
    <name evidence="2" type="ORF">HIR71_00365</name>
</gene>
<comment type="caution">
    <text evidence="2">The sequence shown here is derived from an EMBL/GenBank/DDBJ whole genome shotgun (WGS) entry which is preliminary data.</text>
</comment>
<protein>
    <submittedName>
        <fullName evidence="2">Uncharacterized protein</fullName>
    </submittedName>
</protein>
<feature type="region of interest" description="Disordered" evidence="1">
    <location>
        <begin position="87"/>
        <end position="108"/>
    </location>
</feature>
<sequence length="181" mass="18675">MTERETPPLPPTRPATDDRAPARSRERLPASLLGGAVACVWYALPDYVTSPRDRALVKTVLLVPAGLYGAWLGRDVRATAAGAGELADDAERAGPADAPGTPSRDTPLLRLPPPAQVALGLGALVVLATGTVAAERGTYRFGEQLARGGVSRPHTRIGLALGALTVLTDLAGERASRAGAT</sequence>